<keyword evidence="1" id="KW-1133">Transmembrane helix</keyword>
<proteinExistence type="predicted"/>
<keyword evidence="1" id="KW-0472">Membrane</keyword>
<feature type="transmembrane region" description="Helical" evidence="1">
    <location>
        <begin position="20"/>
        <end position="41"/>
    </location>
</feature>
<evidence type="ECO:0000256" key="1">
    <source>
        <dbReference type="SAM" id="Phobius"/>
    </source>
</evidence>
<name>A0A0K6GUC7_9GAMM</name>
<dbReference type="AlphaFoldDB" id="A0A0K6GUC7"/>
<dbReference type="RefSeq" id="WP_055437767.1">
    <property type="nucleotide sequence ID" value="NZ_CYHB01000001.1"/>
</dbReference>
<organism evidence="2 3">
    <name type="scientific">Pseudidiomarina woesei</name>
    <dbReference type="NCBI Taxonomy" id="1381080"/>
    <lineage>
        <taxon>Bacteria</taxon>
        <taxon>Pseudomonadati</taxon>
        <taxon>Pseudomonadota</taxon>
        <taxon>Gammaproteobacteria</taxon>
        <taxon>Alteromonadales</taxon>
        <taxon>Idiomarinaceae</taxon>
        <taxon>Pseudidiomarina</taxon>
    </lineage>
</organism>
<dbReference type="EMBL" id="CYHB01000001">
    <property type="protein sequence ID" value="CUA82390.1"/>
    <property type="molecule type" value="Genomic_DNA"/>
</dbReference>
<feature type="transmembrane region" description="Helical" evidence="1">
    <location>
        <begin position="53"/>
        <end position="72"/>
    </location>
</feature>
<protein>
    <submittedName>
        <fullName evidence="2">Uncharacterized protein</fullName>
    </submittedName>
</protein>
<evidence type="ECO:0000313" key="3">
    <source>
        <dbReference type="Proteomes" id="UP000182598"/>
    </source>
</evidence>
<dbReference type="Proteomes" id="UP000182598">
    <property type="component" value="Unassembled WGS sequence"/>
</dbReference>
<keyword evidence="1" id="KW-0812">Transmembrane</keyword>
<feature type="transmembrane region" description="Helical" evidence="1">
    <location>
        <begin position="84"/>
        <end position="105"/>
    </location>
</feature>
<reference evidence="3" key="1">
    <citation type="submission" date="2015-08" db="EMBL/GenBank/DDBJ databases">
        <authorList>
            <person name="Varghese N."/>
        </authorList>
    </citation>
    <scope>NUCLEOTIDE SEQUENCE [LARGE SCALE GENOMIC DNA]</scope>
    <source>
        <strain evidence="3">DSM 27808</strain>
    </source>
</reference>
<accession>A0A0K6GUC7</accession>
<gene>
    <name evidence="2" type="ORF">Ga0061064_0010</name>
</gene>
<dbReference type="OrthoDB" id="9899538at2"/>
<feature type="transmembrane region" description="Helical" evidence="1">
    <location>
        <begin position="111"/>
        <end position="130"/>
    </location>
</feature>
<evidence type="ECO:0000313" key="2">
    <source>
        <dbReference type="EMBL" id="CUA82390.1"/>
    </source>
</evidence>
<keyword evidence="3" id="KW-1185">Reference proteome</keyword>
<sequence length="138" mass="14942">MNQNRKGAKQLLQLLQVMPFIAIASVAVSILAPTLVITIYAWFSESPSDISQFAQAVAQPVAFVSVIALALFISRKYYRSETSLAQALIIGLGISCGLFFAAMWIGEMDKWAVMTMLAAPLVTVGSWKLATQSVTPTQ</sequence>